<accession>A0A1F7VDY6</accession>
<dbReference type="Proteomes" id="UP000176593">
    <property type="component" value="Unassembled WGS sequence"/>
</dbReference>
<sequence length="165" mass="19187">MYWFLLGYLVLTFFLNHICAQVHHARACEHPVRKSNIVLDVVTFIAVLLRLPFYALGVVLYNACCLGTVVAAMTDVIPEHATTLWIYVLADNLGYASYAMREFLVLQFTFLSQYAKSDWSFTYYDYRLGNGKLFSFYAQPQHGHREHYVVGSLYGRIKEEEQRHE</sequence>
<name>A0A1F7VDY6_9BACT</name>
<proteinExistence type="predicted"/>
<comment type="caution">
    <text evidence="1">The sequence shown here is derived from an EMBL/GenBank/DDBJ whole genome shotgun (WGS) entry which is preliminary data.</text>
</comment>
<evidence type="ECO:0000313" key="2">
    <source>
        <dbReference type="Proteomes" id="UP000176593"/>
    </source>
</evidence>
<dbReference type="EMBL" id="MGEQ01000001">
    <property type="protein sequence ID" value="OGL88194.1"/>
    <property type="molecule type" value="Genomic_DNA"/>
</dbReference>
<gene>
    <name evidence="1" type="ORF">A3I41_00500</name>
</gene>
<dbReference type="AlphaFoldDB" id="A0A1F7VDY6"/>
<organism evidence="1 2">
    <name type="scientific">Candidatus Uhrbacteria bacterium RIFCSPLOWO2_02_FULL_48_18</name>
    <dbReference type="NCBI Taxonomy" id="1802408"/>
    <lineage>
        <taxon>Bacteria</taxon>
        <taxon>Candidatus Uhriibacteriota</taxon>
    </lineage>
</organism>
<evidence type="ECO:0000313" key="1">
    <source>
        <dbReference type="EMBL" id="OGL88194.1"/>
    </source>
</evidence>
<reference evidence="1 2" key="1">
    <citation type="journal article" date="2016" name="Nat. Commun.">
        <title>Thousands of microbial genomes shed light on interconnected biogeochemical processes in an aquifer system.</title>
        <authorList>
            <person name="Anantharaman K."/>
            <person name="Brown C.T."/>
            <person name="Hug L.A."/>
            <person name="Sharon I."/>
            <person name="Castelle C.J."/>
            <person name="Probst A.J."/>
            <person name="Thomas B.C."/>
            <person name="Singh A."/>
            <person name="Wilkins M.J."/>
            <person name="Karaoz U."/>
            <person name="Brodie E.L."/>
            <person name="Williams K.H."/>
            <person name="Hubbard S.S."/>
            <person name="Banfield J.F."/>
        </authorList>
    </citation>
    <scope>NUCLEOTIDE SEQUENCE [LARGE SCALE GENOMIC DNA]</scope>
</reference>
<protein>
    <submittedName>
        <fullName evidence="1">Uncharacterized protein</fullName>
    </submittedName>
</protein>